<evidence type="ECO:0000256" key="6">
    <source>
        <dbReference type="ARBA" id="ARBA00023136"/>
    </source>
</evidence>
<evidence type="ECO:0000256" key="8">
    <source>
        <dbReference type="SAM" id="Phobius"/>
    </source>
</evidence>
<dbReference type="Pfam" id="PF06775">
    <property type="entry name" value="Seipin"/>
    <property type="match status" value="1"/>
</dbReference>
<dbReference type="GO" id="GO:0140042">
    <property type="term" value="P:lipid droplet formation"/>
    <property type="evidence" value="ECO:0007669"/>
    <property type="project" value="UniProtKB-ARBA"/>
</dbReference>
<dbReference type="AlphaFoldDB" id="A0AA41VRS5"/>
<dbReference type="Proteomes" id="UP001177140">
    <property type="component" value="Unassembled WGS sequence"/>
</dbReference>
<feature type="transmembrane region" description="Helical" evidence="8">
    <location>
        <begin position="269"/>
        <end position="294"/>
    </location>
</feature>
<evidence type="ECO:0000313" key="10">
    <source>
        <dbReference type="Proteomes" id="UP001177140"/>
    </source>
</evidence>
<dbReference type="EMBL" id="JAJJMA010279343">
    <property type="protein sequence ID" value="MCL7046271.1"/>
    <property type="molecule type" value="Genomic_DNA"/>
</dbReference>
<protein>
    <recommendedName>
        <fullName evidence="11">Adipose-regulatory protein</fullName>
    </recommendedName>
</protein>
<gene>
    <name evidence="9" type="ORF">MKW94_022085</name>
</gene>
<evidence type="ECO:0000313" key="9">
    <source>
        <dbReference type="EMBL" id="MCL7046271.1"/>
    </source>
</evidence>
<evidence type="ECO:0000256" key="2">
    <source>
        <dbReference type="ARBA" id="ARBA00022692"/>
    </source>
</evidence>
<reference evidence="9" key="1">
    <citation type="submission" date="2022-03" db="EMBL/GenBank/DDBJ databases">
        <title>A functionally conserved STORR gene fusion in Papaver species that diverged 16.8 million years ago.</title>
        <authorList>
            <person name="Catania T."/>
        </authorList>
    </citation>
    <scope>NUCLEOTIDE SEQUENCE</scope>
    <source>
        <strain evidence="9">S-191538</strain>
    </source>
</reference>
<evidence type="ECO:0000256" key="4">
    <source>
        <dbReference type="ARBA" id="ARBA00022989"/>
    </source>
</evidence>
<keyword evidence="6 8" id="KW-0472">Membrane</keyword>
<keyword evidence="3" id="KW-0256">Endoplasmic reticulum</keyword>
<name>A0AA41VRS5_PAPNU</name>
<evidence type="ECO:0000256" key="5">
    <source>
        <dbReference type="ARBA" id="ARBA00023098"/>
    </source>
</evidence>
<organism evidence="9 10">
    <name type="scientific">Papaver nudicaule</name>
    <name type="common">Iceland poppy</name>
    <dbReference type="NCBI Taxonomy" id="74823"/>
    <lineage>
        <taxon>Eukaryota</taxon>
        <taxon>Viridiplantae</taxon>
        <taxon>Streptophyta</taxon>
        <taxon>Embryophyta</taxon>
        <taxon>Tracheophyta</taxon>
        <taxon>Spermatophyta</taxon>
        <taxon>Magnoliopsida</taxon>
        <taxon>Ranunculales</taxon>
        <taxon>Papaveraceae</taxon>
        <taxon>Papaveroideae</taxon>
        <taxon>Papaver</taxon>
    </lineage>
</organism>
<dbReference type="InterPro" id="IPR009617">
    <property type="entry name" value="Seipin"/>
</dbReference>
<feature type="region of interest" description="Disordered" evidence="7">
    <location>
        <begin position="78"/>
        <end position="111"/>
    </location>
</feature>
<dbReference type="GO" id="GO:0005789">
    <property type="term" value="C:endoplasmic reticulum membrane"/>
    <property type="evidence" value="ECO:0007669"/>
    <property type="project" value="UniProtKB-SubCell"/>
</dbReference>
<keyword evidence="4 8" id="KW-1133">Transmembrane helix</keyword>
<dbReference type="CDD" id="cd23995">
    <property type="entry name" value="Seipin_BSCL2_like"/>
    <property type="match status" value="1"/>
</dbReference>
<proteinExistence type="predicted"/>
<evidence type="ECO:0008006" key="11">
    <source>
        <dbReference type="Google" id="ProtNLM"/>
    </source>
</evidence>
<feature type="transmembrane region" description="Helical" evidence="8">
    <location>
        <begin position="206"/>
        <end position="226"/>
    </location>
</feature>
<keyword evidence="10" id="KW-1185">Reference proteome</keyword>
<evidence type="ECO:0000256" key="7">
    <source>
        <dbReference type="SAM" id="MobiDB-lite"/>
    </source>
</evidence>
<feature type="transmembrane region" description="Helical" evidence="8">
    <location>
        <begin position="233"/>
        <end position="249"/>
    </location>
</feature>
<comment type="subcellular location">
    <subcellularLocation>
        <location evidence="1">Endoplasmic reticulum membrane</location>
        <topology evidence="1">Multi-pass membrane protein</topology>
    </subcellularLocation>
</comment>
<sequence length="537" mass="60502">MENLNLVNNYNHSVPFFDFLDNFLFYNKRIMAKKAKALSEEEESLPLSDNLYRLEFVENGADNDEVILFKLKPSPESPFTKTSFRRRRSSSRSSCLPSFDDNKDSNGPKNSVVISDMSNNSVVTGDQIANEMAFPSGDKKENFNHFEAYKSQNHQDINQNSYRLTNTKSFDDSLSNYALDLVSGLVIKTIGFQFNLFMNFFTFPLWFMYCSFMFVTNPLGFIKWILKRTTRKFLNLGGGIVPFLFYKVTGERSVGKLAIKLAWGLLWSAYVFSVLFGILVSGFVFGGIVMRYIVEEPIKTTVVLNFDYTKSTPVALVPITGCPSNEGDKFEVGSYAVGGPSSQVIPPHRNLKLTVSLTMPESDYNRNLGIFQVRVDSLSANGKVTTSSRYPCMLRFKSSLLRYLGTSIKSLPLLAGISSESQVLDLEMRHLANEENEPTSCLKVVLEQRAEYKSGAGIPEIYAASMVLESELPLYKMMIWNWRKTLFVWISLASFMMELVMILLCCKPIILPRGKPRFGSSAAKIGAGKAMPLIKDC</sequence>
<evidence type="ECO:0000256" key="1">
    <source>
        <dbReference type="ARBA" id="ARBA00004477"/>
    </source>
</evidence>
<dbReference type="GO" id="GO:0006629">
    <property type="term" value="P:lipid metabolic process"/>
    <property type="evidence" value="ECO:0007669"/>
    <property type="project" value="UniProtKB-KW"/>
</dbReference>
<keyword evidence="2 8" id="KW-0812">Transmembrane</keyword>
<comment type="caution">
    <text evidence="9">The sequence shown here is derived from an EMBL/GenBank/DDBJ whole genome shotgun (WGS) entry which is preliminary data.</text>
</comment>
<evidence type="ECO:0000256" key="3">
    <source>
        <dbReference type="ARBA" id="ARBA00022824"/>
    </source>
</evidence>
<dbReference type="PANTHER" id="PTHR21212:SF0">
    <property type="entry name" value="SEIPIN"/>
    <property type="match status" value="1"/>
</dbReference>
<keyword evidence="5" id="KW-0443">Lipid metabolism</keyword>
<accession>A0AA41VRS5</accession>
<dbReference type="PANTHER" id="PTHR21212">
    <property type="entry name" value="BERNARDINELLI-SEIP CONGENITAL LIPODYSTROPHY 2 HOMOLOG BSCL2 PROTEIN"/>
    <property type="match status" value="1"/>
</dbReference>
<feature type="transmembrane region" description="Helical" evidence="8">
    <location>
        <begin position="486"/>
        <end position="510"/>
    </location>
</feature>